<dbReference type="Gene3D" id="3.40.630.30">
    <property type="match status" value="1"/>
</dbReference>
<dbReference type="InterPro" id="IPR000182">
    <property type="entry name" value="GNAT_dom"/>
</dbReference>
<dbReference type="AlphaFoldDB" id="A0A939JPY3"/>
<accession>A0A939JPY3</accession>
<dbReference type="EMBL" id="JAFMOF010000005">
    <property type="protein sequence ID" value="MBO0656861.1"/>
    <property type="molecule type" value="Genomic_DNA"/>
</dbReference>
<dbReference type="GO" id="GO:0016747">
    <property type="term" value="F:acyltransferase activity, transferring groups other than amino-acyl groups"/>
    <property type="evidence" value="ECO:0007669"/>
    <property type="project" value="InterPro"/>
</dbReference>
<sequence length="164" mass="16810">MSAIRTALVPVAEVFALRHAVLRPGLPAGAAAFPEDAAPGTFHVAAYDERGAVRGCVTFLPEPLPGTGEPAYRFRGMASDPAVRGLGYGVAVLRAGLAEAASRGAGLVWCNGRTGARGFYERHGFEARGEEFTVEGVGPHFVFTIKLAPSAGEGAGDGSVTGSP</sequence>
<dbReference type="Proteomes" id="UP000664781">
    <property type="component" value="Unassembled WGS sequence"/>
</dbReference>
<evidence type="ECO:0000313" key="3">
    <source>
        <dbReference type="Proteomes" id="UP000664781"/>
    </source>
</evidence>
<dbReference type="RefSeq" id="WP_179198940.1">
    <property type="nucleotide sequence ID" value="NZ_JAFMOF010000005.1"/>
</dbReference>
<evidence type="ECO:0000259" key="1">
    <source>
        <dbReference type="PROSITE" id="PS51186"/>
    </source>
</evidence>
<feature type="domain" description="N-acetyltransferase" evidence="1">
    <location>
        <begin position="2"/>
        <end position="148"/>
    </location>
</feature>
<organism evidence="2 3">
    <name type="scientific">Streptomyces triculaminicus</name>
    <dbReference type="NCBI Taxonomy" id="2816232"/>
    <lineage>
        <taxon>Bacteria</taxon>
        <taxon>Bacillati</taxon>
        <taxon>Actinomycetota</taxon>
        <taxon>Actinomycetes</taxon>
        <taxon>Kitasatosporales</taxon>
        <taxon>Streptomycetaceae</taxon>
        <taxon>Streptomyces</taxon>
    </lineage>
</organism>
<name>A0A939JPY3_9ACTN</name>
<comment type="caution">
    <text evidence="2">The sequence shown here is derived from an EMBL/GenBank/DDBJ whole genome shotgun (WGS) entry which is preliminary data.</text>
</comment>
<gene>
    <name evidence="2" type="ORF">J1792_30225</name>
</gene>
<dbReference type="PROSITE" id="PS51186">
    <property type="entry name" value="GNAT"/>
    <property type="match status" value="1"/>
</dbReference>
<reference evidence="2" key="1">
    <citation type="submission" date="2021-03" db="EMBL/GenBank/DDBJ databases">
        <title>Streptomyces strains.</title>
        <authorList>
            <person name="Lund M.B."/>
            <person name="Toerring T."/>
        </authorList>
    </citation>
    <scope>NUCLEOTIDE SEQUENCE</scope>
    <source>
        <strain evidence="2">JCM 4242</strain>
    </source>
</reference>
<dbReference type="SUPFAM" id="SSF55729">
    <property type="entry name" value="Acyl-CoA N-acyltransferases (Nat)"/>
    <property type="match status" value="1"/>
</dbReference>
<protein>
    <submittedName>
        <fullName evidence="2">GNAT family N-acetyltransferase</fullName>
    </submittedName>
</protein>
<keyword evidence="3" id="KW-1185">Reference proteome</keyword>
<dbReference type="Pfam" id="PF00583">
    <property type="entry name" value="Acetyltransf_1"/>
    <property type="match status" value="1"/>
</dbReference>
<dbReference type="InterPro" id="IPR016181">
    <property type="entry name" value="Acyl_CoA_acyltransferase"/>
</dbReference>
<proteinExistence type="predicted"/>
<evidence type="ECO:0000313" key="2">
    <source>
        <dbReference type="EMBL" id="MBO0656861.1"/>
    </source>
</evidence>